<dbReference type="Gene3D" id="3.30.2310.20">
    <property type="entry name" value="RelE-like"/>
    <property type="match status" value="1"/>
</dbReference>
<dbReference type="InterPro" id="IPR010985">
    <property type="entry name" value="Ribbon_hlx_hlx"/>
</dbReference>
<organism evidence="2 3">
    <name type="scientific">Rickettsia australis (strain Cutlack)</name>
    <dbReference type="NCBI Taxonomy" id="1105110"/>
    <lineage>
        <taxon>Bacteria</taxon>
        <taxon>Pseudomonadati</taxon>
        <taxon>Pseudomonadota</taxon>
        <taxon>Alphaproteobacteria</taxon>
        <taxon>Rickettsiales</taxon>
        <taxon>Rickettsiaceae</taxon>
        <taxon>Rickettsieae</taxon>
        <taxon>Rickettsia</taxon>
        <taxon>spotted fever group</taxon>
    </lineage>
</organism>
<dbReference type="AlphaFoldDB" id="H8K9E2"/>
<dbReference type="Proteomes" id="UP000007589">
    <property type="component" value="Chromosome"/>
</dbReference>
<dbReference type="Pfam" id="PF05016">
    <property type="entry name" value="ParE_toxin"/>
    <property type="match status" value="1"/>
</dbReference>
<dbReference type="InterPro" id="IPR035093">
    <property type="entry name" value="RelE/ParE_toxin_dom_sf"/>
</dbReference>
<dbReference type="RefSeq" id="WP_014412204.1">
    <property type="nucleotide sequence ID" value="NC_017058.1"/>
</dbReference>
<dbReference type="OrthoDB" id="9815501at2"/>
<evidence type="ECO:0000313" key="3">
    <source>
        <dbReference type="Proteomes" id="UP000007589"/>
    </source>
</evidence>
<dbReference type="SUPFAM" id="SSF47598">
    <property type="entry name" value="Ribbon-helix-helix"/>
    <property type="match status" value="1"/>
</dbReference>
<dbReference type="HOGENOM" id="CLU_2275326_0_0_5"/>
<evidence type="ECO:0000256" key="1">
    <source>
        <dbReference type="ARBA" id="ARBA00022649"/>
    </source>
</evidence>
<dbReference type="KEGG" id="rau:MC5_01265"/>
<dbReference type="InterPro" id="IPR007712">
    <property type="entry name" value="RelE/ParE_toxin"/>
</dbReference>
<protein>
    <submittedName>
        <fullName evidence="2">Transcriptional regulator</fullName>
    </submittedName>
</protein>
<gene>
    <name evidence="2" type="ordered locus">MC5_01265</name>
</gene>
<dbReference type="STRING" id="1105110.MC5_01265"/>
<dbReference type="EMBL" id="CP003338">
    <property type="protein sequence ID" value="AFC70662.1"/>
    <property type="molecule type" value="Genomic_DNA"/>
</dbReference>
<name>H8K9E2_RICAC</name>
<sequence length="102" mass="12008">MNISLTPELEKYVNSQVERGFYHSSSEVIRAADNVLKCLEQAFDKLANNPNMGSKREDLTNKPLRFWIVYNCYIIYAPNTSHLQILRIIKFVSQYRKFFKSL</sequence>
<dbReference type="CDD" id="cd22231">
    <property type="entry name" value="RHH_NikR_HicB-like"/>
    <property type="match status" value="1"/>
</dbReference>
<accession>H8K9E2</accession>
<keyword evidence="1" id="KW-1277">Toxin-antitoxin system</keyword>
<reference evidence="3" key="1">
    <citation type="submission" date="2012-02" db="EMBL/GenBank/DDBJ databases">
        <title>Complete genome sequence of Rickettsia australis strain Cutlack.</title>
        <authorList>
            <person name="Johnson S.L."/>
            <person name="Munk A.C."/>
            <person name="Han S."/>
            <person name="Bruce D.C."/>
            <person name="Dasch G.A."/>
        </authorList>
    </citation>
    <scope>NUCLEOTIDE SEQUENCE [LARGE SCALE GENOMIC DNA]</scope>
    <source>
        <strain evidence="3">Cutlack</strain>
    </source>
</reference>
<evidence type="ECO:0000313" key="2">
    <source>
        <dbReference type="EMBL" id="AFC70662.1"/>
    </source>
</evidence>
<dbReference type="GO" id="GO:0006355">
    <property type="term" value="P:regulation of DNA-templated transcription"/>
    <property type="evidence" value="ECO:0007669"/>
    <property type="project" value="InterPro"/>
</dbReference>
<proteinExistence type="predicted"/>
<keyword evidence="3" id="KW-1185">Reference proteome</keyword>